<evidence type="ECO:0000313" key="1">
    <source>
        <dbReference type="EMBL" id="GII45294.1"/>
    </source>
</evidence>
<proteinExistence type="predicted"/>
<evidence type="ECO:0000313" key="2">
    <source>
        <dbReference type="Proteomes" id="UP000644610"/>
    </source>
</evidence>
<accession>A0A8J3UGQ0</accession>
<protein>
    <submittedName>
        <fullName evidence="1">Uncharacterized protein</fullName>
    </submittedName>
</protein>
<name>A0A8J3UGQ0_9ACTN</name>
<reference evidence="1" key="1">
    <citation type="submission" date="2021-01" db="EMBL/GenBank/DDBJ databases">
        <title>Whole genome shotgun sequence of Planotetraspora silvatica NBRC 100141.</title>
        <authorList>
            <person name="Komaki H."/>
            <person name="Tamura T."/>
        </authorList>
    </citation>
    <scope>NUCLEOTIDE SEQUENCE</scope>
    <source>
        <strain evidence="1">NBRC 100141</strain>
    </source>
</reference>
<dbReference type="AlphaFoldDB" id="A0A8J3UGQ0"/>
<gene>
    <name evidence="1" type="ORF">Psi02_17180</name>
</gene>
<dbReference type="EMBL" id="BOOQ01000009">
    <property type="protein sequence ID" value="GII45294.1"/>
    <property type="molecule type" value="Genomic_DNA"/>
</dbReference>
<sequence>MATTAIPLSAVTTCRPSLVGNFEIGHNPIRRLGKVQQATFSTCGQAQVFSIHDDAQRMSEQGLAANKLFGSVGQLGGEIYEYPNNPDSVYPFCDHATIDR</sequence>
<organism evidence="1 2">
    <name type="scientific">Planotetraspora silvatica</name>
    <dbReference type="NCBI Taxonomy" id="234614"/>
    <lineage>
        <taxon>Bacteria</taxon>
        <taxon>Bacillati</taxon>
        <taxon>Actinomycetota</taxon>
        <taxon>Actinomycetes</taxon>
        <taxon>Streptosporangiales</taxon>
        <taxon>Streptosporangiaceae</taxon>
        <taxon>Planotetraspora</taxon>
    </lineage>
</organism>
<keyword evidence="2" id="KW-1185">Reference proteome</keyword>
<dbReference type="Proteomes" id="UP000644610">
    <property type="component" value="Unassembled WGS sequence"/>
</dbReference>
<comment type="caution">
    <text evidence="1">The sequence shown here is derived from an EMBL/GenBank/DDBJ whole genome shotgun (WGS) entry which is preliminary data.</text>
</comment>